<gene>
    <name evidence="10" type="ORF">GCM10017083_16810</name>
</gene>
<dbReference type="InterPro" id="IPR035906">
    <property type="entry name" value="MetI-like_sf"/>
</dbReference>
<dbReference type="Proteomes" id="UP000630353">
    <property type="component" value="Unassembled WGS sequence"/>
</dbReference>
<reference evidence="10" key="1">
    <citation type="journal article" date="2014" name="Int. J. Syst. Evol. Microbiol.">
        <title>Complete genome sequence of Corynebacterium casei LMG S-19264T (=DSM 44701T), isolated from a smear-ripened cheese.</title>
        <authorList>
            <consortium name="US DOE Joint Genome Institute (JGI-PGF)"/>
            <person name="Walter F."/>
            <person name="Albersmeier A."/>
            <person name="Kalinowski J."/>
            <person name="Ruckert C."/>
        </authorList>
    </citation>
    <scope>NUCLEOTIDE SEQUENCE</scope>
    <source>
        <strain evidence="10">KCTC 42651</strain>
    </source>
</reference>
<dbReference type="EMBL" id="BMZS01000003">
    <property type="protein sequence ID" value="GHD46999.1"/>
    <property type="molecule type" value="Genomic_DNA"/>
</dbReference>
<dbReference type="SUPFAM" id="SSF161098">
    <property type="entry name" value="MetI-like"/>
    <property type="match status" value="1"/>
</dbReference>
<comment type="caution">
    <text evidence="10">The sequence shown here is derived from an EMBL/GenBank/DDBJ whole genome shotgun (WGS) entry which is preliminary data.</text>
</comment>
<keyword evidence="4 7" id="KW-0812">Transmembrane</keyword>
<dbReference type="GO" id="GO:0005886">
    <property type="term" value="C:plasma membrane"/>
    <property type="evidence" value="ECO:0007669"/>
    <property type="project" value="UniProtKB-SubCell"/>
</dbReference>
<evidence type="ECO:0000256" key="7">
    <source>
        <dbReference type="RuleBase" id="RU363032"/>
    </source>
</evidence>
<feature type="domain" description="ABC transmembrane type-1" evidence="9">
    <location>
        <begin position="108"/>
        <end position="291"/>
    </location>
</feature>
<keyword evidence="5 7" id="KW-1133">Transmembrane helix</keyword>
<reference evidence="10" key="2">
    <citation type="submission" date="2020-09" db="EMBL/GenBank/DDBJ databases">
        <authorList>
            <person name="Sun Q."/>
            <person name="Kim S."/>
        </authorList>
    </citation>
    <scope>NUCLEOTIDE SEQUENCE</scope>
    <source>
        <strain evidence="10">KCTC 42651</strain>
    </source>
</reference>
<evidence type="ECO:0000256" key="3">
    <source>
        <dbReference type="ARBA" id="ARBA00022475"/>
    </source>
</evidence>
<keyword evidence="3" id="KW-1003">Cell membrane</keyword>
<dbReference type="PANTHER" id="PTHR30043:SF1">
    <property type="entry name" value="ABC TRANSPORT SYSTEM PERMEASE PROTEIN P69"/>
    <property type="match status" value="1"/>
</dbReference>
<evidence type="ECO:0000256" key="6">
    <source>
        <dbReference type="ARBA" id="ARBA00023136"/>
    </source>
</evidence>
<feature type="transmembrane region" description="Helical" evidence="7">
    <location>
        <begin position="37"/>
        <end position="57"/>
    </location>
</feature>
<comment type="subcellular location">
    <subcellularLocation>
        <location evidence="1 7">Cell membrane</location>
        <topology evidence="1 7">Multi-pass membrane protein</topology>
    </subcellularLocation>
</comment>
<proteinExistence type="inferred from homology"/>
<keyword evidence="2 7" id="KW-0813">Transport</keyword>
<evidence type="ECO:0000256" key="8">
    <source>
        <dbReference type="SAM" id="MobiDB-lite"/>
    </source>
</evidence>
<dbReference type="GO" id="GO:0015416">
    <property type="term" value="F:ABC-type phosphonate transporter activity"/>
    <property type="evidence" value="ECO:0007669"/>
    <property type="project" value="InterPro"/>
</dbReference>
<dbReference type="RefSeq" id="WP_229836676.1">
    <property type="nucleotide sequence ID" value="NZ_BMZS01000003.1"/>
</dbReference>
<evidence type="ECO:0000256" key="1">
    <source>
        <dbReference type="ARBA" id="ARBA00004651"/>
    </source>
</evidence>
<dbReference type="InterPro" id="IPR005769">
    <property type="entry name" value="PhnE/PtxC"/>
</dbReference>
<evidence type="ECO:0000256" key="2">
    <source>
        <dbReference type="ARBA" id="ARBA00022448"/>
    </source>
</evidence>
<feature type="transmembrane region" description="Helical" evidence="7">
    <location>
        <begin position="273"/>
        <end position="291"/>
    </location>
</feature>
<dbReference type="NCBIfam" id="TIGR01097">
    <property type="entry name" value="PhnE"/>
    <property type="match status" value="1"/>
</dbReference>
<sequence length="305" mass="33630">MSSQTLADPDHGPGPSPVDRFERHRAELHRERQVKTALYGALFLAALAGSIYISHFFPGRLIAGAPKIGDYLYDILPVLSAEHLFAGTKTEGSLAYWYFNMPKYLQLLLETVNMALFSTLLGTVGGFLMCFAASRNLAPNGWVYFGFRRVMEFCRSVPEVIFAILFVWAVGIGPLAGILAISIHSAGALGKLFSEVNENVDHKPMEGIRAAGGTWFDEIRFGVVPQVLPNFTSYALLRFEINIRASSIIGFVGAGGIGQELYYVINFNFYEEVSALVLLIVATVTCVDLLSARVRYRFIGKEQLA</sequence>
<feature type="region of interest" description="Disordered" evidence="8">
    <location>
        <begin position="1"/>
        <end position="20"/>
    </location>
</feature>
<name>A0A919CNU5_9PROT</name>
<feature type="transmembrane region" description="Helical" evidence="7">
    <location>
        <begin position="159"/>
        <end position="183"/>
    </location>
</feature>
<dbReference type="PROSITE" id="PS50928">
    <property type="entry name" value="ABC_TM1"/>
    <property type="match status" value="1"/>
</dbReference>
<evidence type="ECO:0000256" key="5">
    <source>
        <dbReference type="ARBA" id="ARBA00022989"/>
    </source>
</evidence>
<comment type="similarity">
    <text evidence="7">Belongs to the binding-protein-dependent transport system permease family.</text>
</comment>
<dbReference type="Gene3D" id="1.10.3720.10">
    <property type="entry name" value="MetI-like"/>
    <property type="match status" value="1"/>
</dbReference>
<dbReference type="InterPro" id="IPR000515">
    <property type="entry name" value="MetI-like"/>
</dbReference>
<organism evidence="10 11">
    <name type="scientific">Thalassobaculum fulvum</name>
    <dbReference type="NCBI Taxonomy" id="1633335"/>
    <lineage>
        <taxon>Bacteria</taxon>
        <taxon>Pseudomonadati</taxon>
        <taxon>Pseudomonadota</taxon>
        <taxon>Alphaproteobacteria</taxon>
        <taxon>Rhodospirillales</taxon>
        <taxon>Thalassobaculaceae</taxon>
        <taxon>Thalassobaculum</taxon>
    </lineage>
</organism>
<evidence type="ECO:0000256" key="4">
    <source>
        <dbReference type="ARBA" id="ARBA00022692"/>
    </source>
</evidence>
<keyword evidence="11" id="KW-1185">Reference proteome</keyword>
<evidence type="ECO:0000313" key="10">
    <source>
        <dbReference type="EMBL" id="GHD46999.1"/>
    </source>
</evidence>
<dbReference type="CDD" id="cd06261">
    <property type="entry name" value="TM_PBP2"/>
    <property type="match status" value="1"/>
</dbReference>
<dbReference type="PANTHER" id="PTHR30043">
    <property type="entry name" value="PHOSPHONATES TRANSPORT SYSTEM PERMEASE PROTEIN"/>
    <property type="match status" value="1"/>
</dbReference>
<evidence type="ECO:0000259" key="9">
    <source>
        <dbReference type="PROSITE" id="PS50928"/>
    </source>
</evidence>
<dbReference type="AlphaFoldDB" id="A0A919CNU5"/>
<feature type="transmembrane region" description="Helical" evidence="7">
    <location>
        <begin position="114"/>
        <end position="138"/>
    </location>
</feature>
<keyword evidence="6 7" id="KW-0472">Membrane</keyword>
<protein>
    <submittedName>
        <fullName evidence="10">Phosphonate ABC transporter, permease protein PhnE</fullName>
    </submittedName>
</protein>
<dbReference type="Pfam" id="PF00528">
    <property type="entry name" value="BPD_transp_1"/>
    <property type="match status" value="1"/>
</dbReference>
<accession>A0A919CNU5</accession>
<evidence type="ECO:0000313" key="11">
    <source>
        <dbReference type="Proteomes" id="UP000630353"/>
    </source>
</evidence>